<keyword evidence="2" id="KW-1185">Reference proteome</keyword>
<comment type="caution">
    <text evidence="1">The sequence shown here is derived from an EMBL/GenBank/DDBJ whole genome shotgun (WGS) entry which is preliminary data.</text>
</comment>
<gene>
    <name evidence="1" type="ORF">NPIL_530861</name>
</gene>
<evidence type="ECO:0000313" key="1">
    <source>
        <dbReference type="EMBL" id="GFT32566.1"/>
    </source>
</evidence>
<accession>A0A8X6NSF8</accession>
<protein>
    <submittedName>
        <fullName evidence="1">Uncharacterized protein</fullName>
    </submittedName>
</protein>
<proteinExistence type="predicted"/>
<dbReference type="EMBL" id="BMAW01061715">
    <property type="protein sequence ID" value="GFT32566.1"/>
    <property type="molecule type" value="Genomic_DNA"/>
</dbReference>
<sequence length="106" mass="13097">MKRNSKKRARDEYQVYKDKKENIKKYSHWNIQEVKQVKSENPTAVKPGDVVFVKRNDLKRIYSKFSFWKYYHSGLKMIRKRKLEYHPKFYNLQRANNPIEQDIEKK</sequence>
<evidence type="ECO:0000313" key="2">
    <source>
        <dbReference type="Proteomes" id="UP000887013"/>
    </source>
</evidence>
<organism evidence="1 2">
    <name type="scientific">Nephila pilipes</name>
    <name type="common">Giant wood spider</name>
    <name type="synonym">Nephila maculata</name>
    <dbReference type="NCBI Taxonomy" id="299642"/>
    <lineage>
        <taxon>Eukaryota</taxon>
        <taxon>Metazoa</taxon>
        <taxon>Ecdysozoa</taxon>
        <taxon>Arthropoda</taxon>
        <taxon>Chelicerata</taxon>
        <taxon>Arachnida</taxon>
        <taxon>Araneae</taxon>
        <taxon>Araneomorphae</taxon>
        <taxon>Entelegynae</taxon>
        <taxon>Araneoidea</taxon>
        <taxon>Nephilidae</taxon>
        <taxon>Nephila</taxon>
    </lineage>
</organism>
<name>A0A8X6NSF8_NEPPI</name>
<reference evidence="1" key="1">
    <citation type="submission" date="2020-08" db="EMBL/GenBank/DDBJ databases">
        <title>Multicomponent nature underlies the extraordinary mechanical properties of spider dragline silk.</title>
        <authorList>
            <person name="Kono N."/>
            <person name="Nakamura H."/>
            <person name="Mori M."/>
            <person name="Yoshida Y."/>
            <person name="Ohtoshi R."/>
            <person name="Malay A.D."/>
            <person name="Moran D.A.P."/>
            <person name="Tomita M."/>
            <person name="Numata K."/>
            <person name="Arakawa K."/>
        </authorList>
    </citation>
    <scope>NUCLEOTIDE SEQUENCE</scope>
</reference>
<dbReference type="Proteomes" id="UP000887013">
    <property type="component" value="Unassembled WGS sequence"/>
</dbReference>
<dbReference type="AlphaFoldDB" id="A0A8X6NSF8"/>